<dbReference type="AlphaFoldDB" id="A0A817TGP6"/>
<dbReference type="Proteomes" id="UP000663872">
    <property type="component" value="Unassembled WGS sequence"/>
</dbReference>
<name>A0A817TGP6_9BILA</name>
<evidence type="ECO:0000313" key="1">
    <source>
        <dbReference type="EMBL" id="CAF3315249.1"/>
    </source>
</evidence>
<evidence type="ECO:0000313" key="2">
    <source>
        <dbReference type="Proteomes" id="UP000663872"/>
    </source>
</evidence>
<organism evidence="1 2">
    <name type="scientific">Rotaria socialis</name>
    <dbReference type="NCBI Taxonomy" id="392032"/>
    <lineage>
        <taxon>Eukaryota</taxon>
        <taxon>Metazoa</taxon>
        <taxon>Spiralia</taxon>
        <taxon>Gnathifera</taxon>
        <taxon>Rotifera</taxon>
        <taxon>Eurotatoria</taxon>
        <taxon>Bdelloidea</taxon>
        <taxon>Philodinida</taxon>
        <taxon>Philodinidae</taxon>
        <taxon>Rotaria</taxon>
    </lineage>
</organism>
<proteinExistence type="predicted"/>
<feature type="non-terminal residue" evidence="1">
    <location>
        <position position="1"/>
    </location>
</feature>
<reference evidence="1" key="1">
    <citation type="submission" date="2021-02" db="EMBL/GenBank/DDBJ databases">
        <authorList>
            <person name="Nowell W R."/>
        </authorList>
    </citation>
    <scope>NUCLEOTIDE SEQUENCE</scope>
</reference>
<comment type="caution">
    <text evidence="1">The sequence shown here is derived from an EMBL/GenBank/DDBJ whole genome shotgun (WGS) entry which is preliminary data.</text>
</comment>
<sequence>MKWQCPISSSVVIGLAKPYMIQLCKPVASKSTLRDWCQGLMQRWSKEIKLAKTVKLEKVRSEACRKETVAIWNVDESGFGDDPGKRSVIIKRDSKYTISCQPRTAGIYPYEPSAVNNEKLLGASSSSNDKSASVDDSAVVHQHVNRLTRSASCEQLSVMGLSITTTSLLKISDQSISIENGLTTITTTPVISPIDHIRMPSTILPMTTDPSILSSTIDSTIAIQQSSVPNSSNYDAAVSTDLSNNNNNMVVMDNSLVSTQ</sequence>
<gene>
    <name evidence="1" type="ORF">GRG538_LOCUS1882</name>
</gene>
<protein>
    <submittedName>
        <fullName evidence="1">Uncharacterized protein</fullName>
    </submittedName>
</protein>
<dbReference type="EMBL" id="CAJNYT010000047">
    <property type="protein sequence ID" value="CAF3315249.1"/>
    <property type="molecule type" value="Genomic_DNA"/>
</dbReference>
<accession>A0A817TGP6</accession>